<dbReference type="AlphaFoldDB" id="A0A381V071"/>
<evidence type="ECO:0000256" key="7">
    <source>
        <dbReference type="ARBA" id="ARBA00022723"/>
    </source>
</evidence>
<evidence type="ECO:0000256" key="9">
    <source>
        <dbReference type="ARBA" id="ARBA00023235"/>
    </source>
</evidence>
<gene>
    <name evidence="12" type="ORF">METZ01_LOCUS86092</name>
</gene>
<evidence type="ECO:0000256" key="2">
    <source>
        <dbReference type="ARBA" id="ARBA00001947"/>
    </source>
</evidence>
<protein>
    <recommendedName>
        <fullName evidence="5">D-sedoheptulose-7-phosphate isomerase</fullName>
        <ecNumber evidence="5">5.3.1.28</ecNumber>
    </recommendedName>
</protein>
<evidence type="ECO:0000256" key="10">
    <source>
        <dbReference type="ARBA" id="ARBA00023277"/>
    </source>
</evidence>
<evidence type="ECO:0000256" key="1">
    <source>
        <dbReference type="ARBA" id="ARBA00000348"/>
    </source>
</evidence>
<evidence type="ECO:0000259" key="11">
    <source>
        <dbReference type="PROSITE" id="PS51464"/>
    </source>
</evidence>
<dbReference type="PANTHER" id="PTHR30390">
    <property type="entry name" value="SEDOHEPTULOSE 7-PHOSPHATE ISOMERASE / DNAA INITIATOR-ASSOCIATING FACTOR FOR REPLICATION INITIATION"/>
    <property type="match status" value="1"/>
</dbReference>
<evidence type="ECO:0000256" key="6">
    <source>
        <dbReference type="ARBA" id="ARBA00022490"/>
    </source>
</evidence>
<accession>A0A381V071</accession>
<dbReference type="GO" id="GO:0046872">
    <property type="term" value="F:metal ion binding"/>
    <property type="evidence" value="ECO:0007669"/>
    <property type="project" value="UniProtKB-KW"/>
</dbReference>
<feature type="domain" description="SIS" evidence="11">
    <location>
        <begin position="35"/>
        <end position="189"/>
    </location>
</feature>
<reference evidence="12" key="1">
    <citation type="submission" date="2018-05" db="EMBL/GenBank/DDBJ databases">
        <authorList>
            <person name="Lanie J.A."/>
            <person name="Ng W.-L."/>
            <person name="Kazmierczak K.M."/>
            <person name="Andrzejewski T.M."/>
            <person name="Davidsen T.M."/>
            <person name="Wayne K.J."/>
            <person name="Tettelin H."/>
            <person name="Glass J.I."/>
            <person name="Rusch D."/>
            <person name="Podicherti R."/>
            <person name="Tsui H.-C.T."/>
            <person name="Winkler M.E."/>
        </authorList>
    </citation>
    <scope>NUCLEOTIDE SEQUENCE</scope>
</reference>
<evidence type="ECO:0000256" key="8">
    <source>
        <dbReference type="ARBA" id="ARBA00022833"/>
    </source>
</evidence>
<keyword evidence="10" id="KW-0119">Carbohydrate metabolism</keyword>
<keyword evidence="9" id="KW-0413">Isomerase</keyword>
<dbReference type="GO" id="GO:1901135">
    <property type="term" value="P:carbohydrate derivative metabolic process"/>
    <property type="evidence" value="ECO:0007669"/>
    <property type="project" value="InterPro"/>
</dbReference>
<comment type="cofactor">
    <cofactor evidence="2">
        <name>Zn(2+)</name>
        <dbReference type="ChEBI" id="CHEBI:29105"/>
    </cofactor>
</comment>
<dbReference type="PANTHER" id="PTHR30390:SF6">
    <property type="entry name" value="DNAA INITIATOR-ASSOCIATING PROTEIN DIAA"/>
    <property type="match status" value="1"/>
</dbReference>
<proteinExistence type="inferred from homology"/>
<dbReference type="InterPro" id="IPR046348">
    <property type="entry name" value="SIS_dom_sf"/>
</dbReference>
<dbReference type="EMBL" id="UINC01007422">
    <property type="protein sequence ID" value="SVA33238.1"/>
    <property type="molecule type" value="Genomic_DNA"/>
</dbReference>
<dbReference type="HAMAP" id="MF_00067">
    <property type="entry name" value="GmhA"/>
    <property type="match status" value="1"/>
</dbReference>
<keyword evidence="7" id="KW-0479">Metal-binding</keyword>
<dbReference type="PROSITE" id="PS51464">
    <property type="entry name" value="SIS"/>
    <property type="match status" value="1"/>
</dbReference>
<dbReference type="InterPro" id="IPR001347">
    <property type="entry name" value="SIS_dom"/>
</dbReference>
<evidence type="ECO:0000313" key="12">
    <source>
        <dbReference type="EMBL" id="SVA33238.1"/>
    </source>
</evidence>
<dbReference type="CDD" id="cd05006">
    <property type="entry name" value="SIS_GmhA"/>
    <property type="match status" value="1"/>
</dbReference>
<name>A0A381V071_9ZZZZ</name>
<dbReference type="EC" id="5.3.1.28" evidence="5"/>
<dbReference type="InterPro" id="IPR050099">
    <property type="entry name" value="SIS_GmhA/DiaA_subfam"/>
</dbReference>
<organism evidence="12">
    <name type="scientific">marine metagenome</name>
    <dbReference type="NCBI Taxonomy" id="408172"/>
    <lineage>
        <taxon>unclassified sequences</taxon>
        <taxon>metagenomes</taxon>
        <taxon>ecological metagenomes</taxon>
    </lineage>
</organism>
<evidence type="ECO:0000256" key="3">
    <source>
        <dbReference type="ARBA" id="ARBA00004496"/>
    </source>
</evidence>
<comment type="similarity">
    <text evidence="4">Belongs to the SIS family. GmhA subfamily.</text>
</comment>
<dbReference type="NCBIfam" id="TIGR00441">
    <property type="entry name" value="gmhA"/>
    <property type="match status" value="1"/>
</dbReference>
<dbReference type="GO" id="GO:0097367">
    <property type="term" value="F:carbohydrate derivative binding"/>
    <property type="evidence" value="ECO:0007669"/>
    <property type="project" value="InterPro"/>
</dbReference>
<dbReference type="GO" id="GO:0008968">
    <property type="term" value="F:D-sedoheptulose 7-phosphate isomerase activity"/>
    <property type="evidence" value="ECO:0007669"/>
    <property type="project" value="InterPro"/>
</dbReference>
<dbReference type="InterPro" id="IPR004515">
    <property type="entry name" value="Phosphoheptose_Isoase"/>
</dbReference>
<comment type="catalytic activity">
    <reaction evidence="1">
        <text>2 D-sedoheptulose 7-phosphate = D-glycero-alpha-D-manno-heptose 7-phosphate + D-glycero-beta-D-manno-heptose 7-phosphate</text>
        <dbReference type="Rhea" id="RHEA:27489"/>
        <dbReference type="ChEBI" id="CHEBI:57483"/>
        <dbReference type="ChEBI" id="CHEBI:60203"/>
        <dbReference type="ChEBI" id="CHEBI:60204"/>
        <dbReference type="EC" id="5.3.1.28"/>
    </reaction>
</comment>
<dbReference type="SUPFAM" id="SSF53697">
    <property type="entry name" value="SIS domain"/>
    <property type="match status" value="1"/>
</dbReference>
<dbReference type="InterPro" id="IPR035461">
    <property type="entry name" value="GmhA/DiaA"/>
</dbReference>
<sequence>MNKEKISKIIDEISRNFAELSNSCNDDINTASELIIQSIQSGGKVMFCGNGGSAADSQHLAAELIGRYRKDRKALPGLALTTDTSNITAVANDYAYKQIFSRQVEGLGKENDVLYAISTSGKSENIIEAINTAKKLKIKTIGVTGKDGGDMSNICDIVIKAPASMPDRIQELHIAIGQIICGIVEETLC</sequence>
<evidence type="ECO:0000256" key="4">
    <source>
        <dbReference type="ARBA" id="ARBA00009894"/>
    </source>
</evidence>
<keyword evidence="8" id="KW-0862">Zinc</keyword>
<dbReference type="GO" id="GO:0005737">
    <property type="term" value="C:cytoplasm"/>
    <property type="evidence" value="ECO:0007669"/>
    <property type="project" value="UniProtKB-SubCell"/>
</dbReference>
<evidence type="ECO:0000256" key="5">
    <source>
        <dbReference type="ARBA" id="ARBA00012580"/>
    </source>
</evidence>
<keyword evidence="6" id="KW-0963">Cytoplasm</keyword>
<dbReference type="Pfam" id="PF13580">
    <property type="entry name" value="SIS_2"/>
    <property type="match status" value="1"/>
</dbReference>
<dbReference type="Gene3D" id="3.40.50.10490">
    <property type="entry name" value="Glucose-6-phosphate isomerase like protein, domain 1"/>
    <property type="match status" value="1"/>
</dbReference>
<comment type="subcellular location">
    <subcellularLocation>
        <location evidence="3">Cytoplasm</location>
    </subcellularLocation>
</comment>